<dbReference type="GO" id="GO:0044208">
    <property type="term" value="P:'de novo' AMP biosynthetic process"/>
    <property type="evidence" value="ECO:0007669"/>
    <property type="project" value="UniProtKB-UniPathway"/>
</dbReference>
<dbReference type="STRING" id="464029.SAMN02982989_5927"/>
<dbReference type="InterPro" id="IPR004769">
    <property type="entry name" value="Pur_lyase"/>
</dbReference>
<dbReference type="AlphaFoldDB" id="A0A1X7DUU6"/>
<evidence type="ECO:0000313" key="4">
    <source>
        <dbReference type="Proteomes" id="UP000192903"/>
    </source>
</evidence>
<dbReference type="InterPro" id="IPR008948">
    <property type="entry name" value="L-Aspartase-like"/>
</dbReference>
<dbReference type="CDD" id="cd01597">
    <property type="entry name" value="pCLME"/>
    <property type="match status" value="1"/>
</dbReference>
<dbReference type="SUPFAM" id="SSF48557">
    <property type="entry name" value="L-aspartase-like"/>
    <property type="match status" value="1"/>
</dbReference>
<dbReference type="InterPro" id="IPR020557">
    <property type="entry name" value="Fumarate_lyase_CS"/>
</dbReference>
<dbReference type="GO" id="GO:0005829">
    <property type="term" value="C:cytosol"/>
    <property type="evidence" value="ECO:0007669"/>
    <property type="project" value="TreeGrafter"/>
</dbReference>
<proteinExistence type="predicted"/>
<keyword evidence="1" id="KW-0456">Lyase</keyword>
<dbReference type="NCBIfam" id="TIGR00928">
    <property type="entry name" value="purB"/>
    <property type="match status" value="1"/>
</dbReference>
<dbReference type="Pfam" id="PF10397">
    <property type="entry name" value="ADSL_C"/>
    <property type="match status" value="1"/>
</dbReference>
<protein>
    <submittedName>
        <fullName evidence="3">3-carboxy-cis,cis-muconate cycloisomerase</fullName>
    </submittedName>
</protein>
<dbReference type="Pfam" id="PF00206">
    <property type="entry name" value="Lyase_1"/>
    <property type="match status" value="1"/>
</dbReference>
<sequence length="454" mass="50033">MPTTLDCYIMRNIFGSDRMRAVFDSSRLLQGWLDVWAALAEAEAEAGLIPMEAAAKIRSVARAENFDIVAIGKGVETGRHSLMPSIRALSEAAGDAGKYVHWGTTTQDIIDTGVVLQIRDALDIIETEVRTQIGFLLELAKRYRDTAMAGRTHWQHAVPITFGMKVALWIDELSRHVERLQRCREQVLVCQLSGAAGTFASLGEYAETVQQAFSRRVGLPLPSAPWYNVRDRFGEMVSTLGMIAATFERICLDTGLLSATEIGEVSEPQTKTQVGSSTMPQKVNPINGERAIANFHMVRGLVPVMQGIMVVPHERDMSTTATEWLLLPQVFILLDGGLSLAHRILVDLQVYPENLARNLRITGGGIVAEAVMFGLAQHLGRTRAHELTIEMAGKSHAEHRPLFDVLKENAEIRRYLDEDELRELVDPENHLGLAGKVVDGVVARAEALAVKVAK</sequence>
<reference evidence="4" key="1">
    <citation type="submission" date="2017-04" db="EMBL/GenBank/DDBJ databases">
        <authorList>
            <person name="Varghese N."/>
            <person name="Submissions S."/>
        </authorList>
    </citation>
    <scope>NUCLEOTIDE SEQUENCE [LARGE SCALE GENOMIC DNA]</scope>
    <source>
        <strain evidence="4">B4P</strain>
    </source>
</reference>
<dbReference type="Gene3D" id="1.10.40.30">
    <property type="entry name" value="Fumarase/aspartase (C-terminal domain)"/>
    <property type="match status" value="1"/>
</dbReference>
<dbReference type="PANTHER" id="PTHR43172:SF1">
    <property type="entry name" value="ADENYLOSUCCINATE LYASE"/>
    <property type="match status" value="1"/>
</dbReference>
<accession>A0A1X7DUU6</accession>
<dbReference type="PROSITE" id="PS00163">
    <property type="entry name" value="FUMARATE_LYASES"/>
    <property type="match status" value="1"/>
</dbReference>
<dbReference type="Proteomes" id="UP000192903">
    <property type="component" value="Unassembled WGS sequence"/>
</dbReference>
<dbReference type="SMART" id="SM00998">
    <property type="entry name" value="ADSL_C"/>
    <property type="match status" value="1"/>
</dbReference>
<dbReference type="GO" id="GO:0016853">
    <property type="term" value="F:isomerase activity"/>
    <property type="evidence" value="ECO:0007669"/>
    <property type="project" value="UniProtKB-KW"/>
</dbReference>
<name>A0A1X7DUU6_9HYPH</name>
<dbReference type="InterPro" id="IPR000362">
    <property type="entry name" value="Fumarate_lyase_fam"/>
</dbReference>
<evidence type="ECO:0000259" key="2">
    <source>
        <dbReference type="SMART" id="SM00998"/>
    </source>
</evidence>
<dbReference type="InterPro" id="IPR022761">
    <property type="entry name" value="Fumarate_lyase_N"/>
</dbReference>
<dbReference type="PRINTS" id="PR00149">
    <property type="entry name" value="FUMRATELYASE"/>
</dbReference>
<dbReference type="GO" id="GO:0070626">
    <property type="term" value="F:(S)-2-(5-amino-1-(5-phospho-D-ribosyl)imidazole-4-carboxamido) succinate lyase (fumarate-forming) activity"/>
    <property type="evidence" value="ECO:0007669"/>
    <property type="project" value="TreeGrafter"/>
</dbReference>
<dbReference type="Gene3D" id="1.20.200.10">
    <property type="entry name" value="Fumarase/aspartase (Central domain)"/>
    <property type="match status" value="1"/>
</dbReference>
<keyword evidence="4" id="KW-1185">Reference proteome</keyword>
<dbReference type="GO" id="GO:0004018">
    <property type="term" value="F:N6-(1,2-dicarboxyethyl)AMP AMP-lyase (fumarate-forming) activity"/>
    <property type="evidence" value="ECO:0007669"/>
    <property type="project" value="InterPro"/>
</dbReference>
<dbReference type="EMBL" id="FXAF01000003">
    <property type="protein sequence ID" value="SMF22214.1"/>
    <property type="molecule type" value="Genomic_DNA"/>
</dbReference>
<dbReference type="UniPathway" id="UPA00074">
    <property type="reaction ID" value="UER00132"/>
</dbReference>
<gene>
    <name evidence="3" type="ORF">SAMN02982989_5927</name>
</gene>
<dbReference type="OrthoDB" id="9768878at2"/>
<organism evidence="3 4">
    <name type="scientific">Xaviernesmea oryzae</name>
    <dbReference type="NCBI Taxonomy" id="464029"/>
    <lineage>
        <taxon>Bacteria</taxon>
        <taxon>Pseudomonadati</taxon>
        <taxon>Pseudomonadota</taxon>
        <taxon>Alphaproteobacteria</taxon>
        <taxon>Hyphomicrobiales</taxon>
        <taxon>Rhizobiaceae</taxon>
        <taxon>Rhizobium/Agrobacterium group</taxon>
        <taxon>Xaviernesmea</taxon>
    </lineage>
</organism>
<dbReference type="PRINTS" id="PR00145">
    <property type="entry name" value="ARGSUCLYASE"/>
</dbReference>
<keyword evidence="3" id="KW-0413">Isomerase</keyword>
<feature type="domain" description="Adenylosuccinate lyase C-terminal" evidence="2">
    <location>
        <begin position="363"/>
        <end position="442"/>
    </location>
</feature>
<evidence type="ECO:0000256" key="1">
    <source>
        <dbReference type="ARBA" id="ARBA00023239"/>
    </source>
</evidence>
<dbReference type="GO" id="GO:0006189">
    <property type="term" value="P:'de novo' IMP biosynthetic process"/>
    <property type="evidence" value="ECO:0007669"/>
    <property type="project" value="UniProtKB-UniPathway"/>
</dbReference>
<dbReference type="UniPathway" id="UPA00075">
    <property type="reaction ID" value="UER00336"/>
</dbReference>
<dbReference type="InterPro" id="IPR019468">
    <property type="entry name" value="AdenyloSucc_lyase_C"/>
</dbReference>
<dbReference type="RefSeq" id="WP_085421280.1">
    <property type="nucleotide sequence ID" value="NZ_FXAF01000003.1"/>
</dbReference>
<evidence type="ECO:0000313" key="3">
    <source>
        <dbReference type="EMBL" id="SMF22214.1"/>
    </source>
</evidence>
<dbReference type="PANTHER" id="PTHR43172">
    <property type="entry name" value="ADENYLOSUCCINATE LYASE"/>
    <property type="match status" value="1"/>
</dbReference>